<gene>
    <name evidence="2" type="ORF">PHYSODRAFT_317228</name>
</gene>
<dbReference type="RefSeq" id="XP_009532130.1">
    <property type="nucleotide sequence ID" value="XM_009533835.1"/>
</dbReference>
<dbReference type="Proteomes" id="UP000002640">
    <property type="component" value="Unassembled WGS sequence"/>
</dbReference>
<keyword evidence="3" id="KW-1185">Reference proteome</keyword>
<evidence type="ECO:0000313" key="2">
    <source>
        <dbReference type="EMBL" id="EGZ11797.1"/>
    </source>
</evidence>
<feature type="transmembrane region" description="Helical" evidence="1">
    <location>
        <begin position="97"/>
        <end position="118"/>
    </location>
</feature>
<dbReference type="KEGG" id="psoj:PHYSODRAFT_317228"/>
<dbReference type="EMBL" id="JH159157">
    <property type="protein sequence ID" value="EGZ11797.1"/>
    <property type="molecule type" value="Genomic_DNA"/>
</dbReference>
<proteinExistence type="predicted"/>
<feature type="transmembrane region" description="Helical" evidence="1">
    <location>
        <begin position="65"/>
        <end position="90"/>
    </location>
</feature>
<accession>G4ZX80</accession>
<dbReference type="OMA" id="ICFTNIS"/>
<evidence type="ECO:0000313" key="3">
    <source>
        <dbReference type="Proteomes" id="UP000002640"/>
    </source>
</evidence>
<dbReference type="InParanoid" id="G4ZX80"/>
<keyword evidence="1" id="KW-0472">Membrane</keyword>
<dbReference type="AlphaFoldDB" id="G4ZX80"/>
<keyword evidence="1" id="KW-0812">Transmembrane</keyword>
<protein>
    <submittedName>
        <fullName evidence="2">Uncharacterized protein</fullName>
    </submittedName>
</protein>
<organism evidence="2 3">
    <name type="scientific">Phytophthora sojae (strain P6497)</name>
    <name type="common">Soybean stem and root rot agent</name>
    <name type="synonym">Phytophthora megasperma f. sp. glycines</name>
    <dbReference type="NCBI Taxonomy" id="1094619"/>
    <lineage>
        <taxon>Eukaryota</taxon>
        <taxon>Sar</taxon>
        <taxon>Stramenopiles</taxon>
        <taxon>Oomycota</taxon>
        <taxon>Peronosporomycetes</taxon>
        <taxon>Peronosporales</taxon>
        <taxon>Peronosporaceae</taxon>
        <taxon>Phytophthora</taxon>
    </lineage>
</organism>
<reference evidence="2 3" key="1">
    <citation type="journal article" date="2006" name="Science">
        <title>Phytophthora genome sequences uncover evolutionary origins and mechanisms of pathogenesis.</title>
        <authorList>
            <person name="Tyler B.M."/>
            <person name="Tripathy S."/>
            <person name="Zhang X."/>
            <person name="Dehal P."/>
            <person name="Jiang R.H."/>
            <person name="Aerts A."/>
            <person name="Arredondo F.D."/>
            <person name="Baxter L."/>
            <person name="Bensasson D."/>
            <person name="Beynon J.L."/>
            <person name="Chapman J."/>
            <person name="Damasceno C.M."/>
            <person name="Dorrance A.E."/>
            <person name="Dou D."/>
            <person name="Dickerman A.W."/>
            <person name="Dubchak I.L."/>
            <person name="Garbelotto M."/>
            <person name="Gijzen M."/>
            <person name="Gordon S.G."/>
            <person name="Govers F."/>
            <person name="Grunwald N.J."/>
            <person name="Huang W."/>
            <person name="Ivors K.L."/>
            <person name="Jones R.W."/>
            <person name="Kamoun S."/>
            <person name="Krampis K."/>
            <person name="Lamour K.H."/>
            <person name="Lee M.K."/>
            <person name="McDonald W.H."/>
            <person name="Medina M."/>
            <person name="Meijer H.J."/>
            <person name="Nordberg E.K."/>
            <person name="Maclean D.J."/>
            <person name="Ospina-Giraldo M.D."/>
            <person name="Morris P.F."/>
            <person name="Phuntumart V."/>
            <person name="Putnam N.H."/>
            <person name="Rash S."/>
            <person name="Rose J.K."/>
            <person name="Sakihama Y."/>
            <person name="Salamov A.A."/>
            <person name="Savidor A."/>
            <person name="Scheuring C.F."/>
            <person name="Smith B.M."/>
            <person name="Sobral B.W."/>
            <person name="Terry A."/>
            <person name="Torto-Alalibo T.A."/>
            <person name="Win J."/>
            <person name="Xu Z."/>
            <person name="Zhang H."/>
            <person name="Grigoriev I.V."/>
            <person name="Rokhsar D.S."/>
            <person name="Boore J.L."/>
        </authorList>
    </citation>
    <scope>NUCLEOTIDE SEQUENCE [LARGE SCALE GENOMIC DNA]</scope>
    <source>
        <strain evidence="2 3">P6497</strain>
    </source>
</reference>
<evidence type="ECO:0000256" key="1">
    <source>
        <dbReference type="SAM" id="Phobius"/>
    </source>
</evidence>
<dbReference type="GeneID" id="20644053"/>
<keyword evidence="1" id="KW-1133">Transmembrane helix</keyword>
<name>G4ZX80_PHYSP</name>
<sequence length="211" mass="23460">MAGRVTSARRRMLKAWISIQAEYQGRYSDQRLQQLGNYMNELKVPPLAPPEAGVYENDVFFVRSWAAMCFMGVSALVQMVLILAILGLYLIAFPLPFGLLIAGPPFVLVIGVCFSYISGPRWRADPSLVPMLPFVYPLYILSFVSLTRWNQVISVAVLPIIQILAKNWINLVIFVVDVCNALYVSNVLQTPSSWASTAAVIVVDLGSLGYR</sequence>